<keyword evidence="2" id="KW-1185">Reference proteome</keyword>
<sequence>MGLFSRRKAMDPELEGLTTDQAALLRRLAVEAAARHGVHAQANPDHLETADGQRYGLSNLARTVASEPGHAWEAAVDRHFTAVLSGTPAAALEGPELLGRLRAKFIAPETVTQDRAERDFGYVRWVAYLPLVIAVDHPEKVAYLTDADLARLGDPEQVWHTASMNLLSAGLGGTPEEVAHEGGAFLGLQTGSVYTATWMAYPQALMQALGFTPGPLGAFLAAPAANALNLHLIGEATGMADLQLMVQLTALQHSRLPSPLSPHLYWWDGQDSIQPITSFDGEDTHLVLPDELEHLLER</sequence>
<organism evidence="1 2">
    <name type="scientific">Sinomonas cyclohexanicum</name>
    <name type="common">Corynebacterium cyclohexanicum</name>
    <dbReference type="NCBI Taxonomy" id="322009"/>
    <lineage>
        <taxon>Bacteria</taxon>
        <taxon>Bacillati</taxon>
        <taxon>Actinomycetota</taxon>
        <taxon>Actinomycetes</taxon>
        <taxon>Micrococcales</taxon>
        <taxon>Micrococcaceae</taxon>
        <taxon>Sinomonas</taxon>
    </lineage>
</organism>
<accession>A0ABN6FMK1</accession>
<reference evidence="1 2" key="1">
    <citation type="journal article" date="2021" name="J. Biosci. Bioeng.">
        <title>Identification and characterization of a chc gene cluster responsible for the aromatization pathway of cyclohexanecarboxylate degradation in Sinomonas cyclohexanicum ATCC 51369.</title>
        <authorList>
            <person name="Yamamoto T."/>
            <person name="Hasegawa Y."/>
            <person name="Lau P.C.K."/>
            <person name="Iwaki H."/>
        </authorList>
    </citation>
    <scope>NUCLEOTIDE SEQUENCE [LARGE SCALE GENOMIC DNA]</scope>
    <source>
        <strain evidence="1 2">ATCC 51369</strain>
    </source>
</reference>
<dbReference type="RefSeq" id="WP_229230746.1">
    <property type="nucleotide sequence ID" value="NZ_AP024525.1"/>
</dbReference>
<gene>
    <name evidence="1" type="ORF">SCMU_39530</name>
</gene>
<evidence type="ECO:0000313" key="2">
    <source>
        <dbReference type="Proteomes" id="UP001319861"/>
    </source>
</evidence>
<dbReference type="EMBL" id="AP024525">
    <property type="protein sequence ID" value="BCT78111.1"/>
    <property type="molecule type" value="Genomic_DNA"/>
</dbReference>
<proteinExistence type="predicted"/>
<dbReference type="Proteomes" id="UP001319861">
    <property type="component" value="Chromosome"/>
</dbReference>
<name>A0ABN6FMK1_SINCY</name>
<evidence type="ECO:0000313" key="1">
    <source>
        <dbReference type="EMBL" id="BCT78111.1"/>
    </source>
</evidence>
<protein>
    <submittedName>
        <fullName evidence="1">Uncharacterized protein</fullName>
    </submittedName>
</protein>